<proteinExistence type="predicted"/>
<evidence type="ECO:0000313" key="2">
    <source>
        <dbReference type="Proteomes" id="UP000767446"/>
    </source>
</evidence>
<reference evidence="1" key="1">
    <citation type="submission" date="2021-02" db="EMBL/GenBank/DDBJ databases">
        <title>Metagenome analyses of Stigonema ocellatum DSM 106950, Chlorogloea purpurea SAG 13.99 and Gomphosphaeria aponina DSM 107014.</title>
        <authorList>
            <person name="Marter P."/>
            <person name="Huang S."/>
        </authorList>
    </citation>
    <scope>NUCLEOTIDE SEQUENCE</scope>
    <source>
        <strain evidence="1">JP213</strain>
    </source>
</reference>
<sequence>MGFSFVGLLIFGFFLATPSLVQAELSANYHSWCPADLEKLTTVMLQELPNYANRVIHSSQSLGSTNSGYVIVAGQPEFKPLKLNELQYTPVLPESSEQVFFTTLERQYLNGKIVEVQNYHWLFLTQTPTGWRMIMIFSRTGSDHQNRPPAPPQETSNGVIGQAIGVWLRDCNSRFLKDF</sequence>
<evidence type="ECO:0000313" key="1">
    <source>
        <dbReference type="EMBL" id="MBR8826300.1"/>
    </source>
</evidence>
<name>A0A941JUA1_9CHRO</name>
<protein>
    <submittedName>
        <fullName evidence="1">Uncharacterized protein</fullName>
    </submittedName>
</protein>
<dbReference type="Proteomes" id="UP000767446">
    <property type="component" value="Unassembled WGS sequence"/>
</dbReference>
<dbReference type="AlphaFoldDB" id="A0A941JUA1"/>
<organism evidence="1 2">
    <name type="scientific">Gomphosphaeria aponina SAG 52.96 = DSM 107014</name>
    <dbReference type="NCBI Taxonomy" id="1521640"/>
    <lineage>
        <taxon>Bacteria</taxon>
        <taxon>Bacillati</taxon>
        <taxon>Cyanobacteriota</taxon>
        <taxon>Cyanophyceae</taxon>
        <taxon>Oscillatoriophycideae</taxon>
        <taxon>Chroococcales</taxon>
        <taxon>Gomphosphaeriaceae</taxon>
        <taxon>Gomphosphaeria</taxon>
    </lineage>
</organism>
<dbReference type="EMBL" id="JADQBC010000001">
    <property type="protein sequence ID" value="MBR8826300.1"/>
    <property type="molecule type" value="Genomic_DNA"/>
</dbReference>
<comment type="caution">
    <text evidence="1">The sequence shown here is derived from an EMBL/GenBank/DDBJ whole genome shotgun (WGS) entry which is preliminary data.</text>
</comment>
<accession>A0A941JUA1</accession>
<gene>
    <name evidence="1" type="ORF">DSM107014_00095</name>
</gene>